<dbReference type="Pfam" id="PF08448">
    <property type="entry name" value="PAS_4"/>
    <property type="match status" value="1"/>
</dbReference>
<dbReference type="InterPro" id="IPR000700">
    <property type="entry name" value="PAS-assoc_C"/>
</dbReference>
<dbReference type="NCBIfam" id="TIGR00254">
    <property type="entry name" value="GGDEF"/>
    <property type="match status" value="1"/>
</dbReference>
<dbReference type="EMBL" id="CP001339">
    <property type="protein sequence ID" value="ACL71138.1"/>
    <property type="molecule type" value="Genomic_DNA"/>
</dbReference>
<dbReference type="Pfam" id="PF00990">
    <property type="entry name" value="GGDEF"/>
    <property type="match status" value="1"/>
</dbReference>
<keyword evidence="2" id="KW-0472">Membrane</keyword>
<dbReference type="Gene3D" id="3.20.20.450">
    <property type="entry name" value="EAL domain"/>
    <property type="match status" value="1"/>
</dbReference>
<evidence type="ECO:0000313" key="7">
    <source>
        <dbReference type="EMBL" id="ACL71138.1"/>
    </source>
</evidence>
<accession>B8GSV3</accession>
<protein>
    <submittedName>
        <fullName evidence="7">Signal transduction protein containing a membrane domain an EAL and a GGDEF domain</fullName>
    </submittedName>
</protein>
<dbReference type="InterPro" id="IPR043128">
    <property type="entry name" value="Rev_trsase/Diguanyl_cyclase"/>
</dbReference>
<feature type="domain" description="PAC" evidence="4">
    <location>
        <begin position="315"/>
        <end position="367"/>
    </location>
</feature>
<feature type="transmembrane region" description="Helical" evidence="2">
    <location>
        <begin position="25"/>
        <end position="44"/>
    </location>
</feature>
<dbReference type="SUPFAM" id="SSF55073">
    <property type="entry name" value="Nucleotide cyclase"/>
    <property type="match status" value="1"/>
</dbReference>
<feature type="domain" description="EAL" evidence="5">
    <location>
        <begin position="543"/>
        <end position="795"/>
    </location>
</feature>
<dbReference type="Pfam" id="PF00563">
    <property type="entry name" value="EAL"/>
    <property type="match status" value="1"/>
</dbReference>
<dbReference type="PROSITE" id="PS50887">
    <property type="entry name" value="GGDEF"/>
    <property type="match status" value="1"/>
</dbReference>
<organism evidence="7 8">
    <name type="scientific">Thioalkalivibrio sulfidiphilus (strain HL-EbGR7)</name>
    <dbReference type="NCBI Taxonomy" id="396588"/>
    <lineage>
        <taxon>Bacteria</taxon>
        <taxon>Pseudomonadati</taxon>
        <taxon>Pseudomonadota</taxon>
        <taxon>Gammaproteobacteria</taxon>
        <taxon>Chromatiales</taxon>
        <taxon>Ectothiorhodospiraceae</taxon>
        <taxon>Thioalkalivibrio</taxon>
    </lineage>
</organism>
<gene>
    <name evidence="7" type="ordered locus">Tgr7_0034</name>
</gene>
<dbReference type="InterPro" id="IPR001633">
    <property type="entry name" value="EAL_dom"/>
</dbReference>
<evidence type="ECO:0000259" key="3">
    <source>
        <dbReference type="PROSITE" id="PS50112"/>
    </source>
</evidence>
<evidence type="ECO:0000259" key="6">
    <source>
        <dbReference type="PROSITE" id="PS50887"/>
    </source>
</evidence>
<dbReference type="InterPro" id="IPR035965">
    <property type="entry name" value="PAS-like_dom_sf"/>
</dbReference>
<dbReference type="Gene3D" id="3.30.450.20">
    <property type="entry name" value="PAS domain"/>
    <property type="match status" value="1"/>
</dbReference>
<dbReference type="PROSITE" id="PS50883">
    <property type="entry name" value="EAL"/>
    <property type="match status" value="1"/>
</dbReference>
<dbReference type="Gene3D" id="3.30.70.270">
    <property type="match status" value="1"/>
</dbReference>
<dbReference type="RefSeq" id="WP_012636627.1">
    <property type="nucleotide sequence ID" value="NC_011901.1"/>
</dbReference>
<dbReference type="InterPro" id="IPR029787">
    <property type="entry name" value="Nucleotide_cyclase"/>
</dbReference>
<dbReference type="GO" id="GO:0003824">
    <property type="term" value="F:catalytic activity"/>
    <property type="evidence" value="ECO:0007669"/>
    <property type="project" value="UniProtKB-ARBA"/>
</dbReference>
<dbReference type="SMART" id="SM00052">
    <property type="entry name" value="EAL"/>
    <property type="match status" value="1"/>
</dbReference>
<dbReference type="CDD" id="cd00130">
    <property type="entry name" value="PAS"/>
    <property type="match status" value="1"/>
</dbReference>
<comment type="cofactor">
    <cofactor evidence="1">
        <name>Mg(2+)</name>
        <dbReference type="ChEBI" id="CHEBI:18420"/>
    </cofactor>
</comment>
<evidence type="ECO:0000313" key="8">
    <source>
        <dbReference type="Proteomes" id="UP000002383"/>
    </source>
</evidence>
<feature type="transmembrane region" description="Helical" evidence="2">
    <location>
        <begin position="200"/>
        <end position="219"/>
    </location>
</feature>
<evidence type="ECO:0000259" key="4">
    <source>
        <dbReference type="PROSITE" id="PS50113"/>
    </source>
</evidence>
<dbReference type="SUPFAM" id="SSF141868">
    <property type="entry name" value="EAL domain-like"/>
    <property type="match status" value="1"/>
</dbReference>
<dbReference type="InterPro" id="IPR013656">
    <property type="entry name" value="PAS_4"/>
</dbReference>
<dbReference type="Proteomes" id="UP000002383">
    <property type="component" value="Chromosome"/>
</dbReference>
<dbReference type="KEGG" id="tgr:Tgr7_0034"/>
<dbReference type="CDD" id="cd01949">
    <property type="entry name" value="GGDEF"/>
    <property type="match status" value="1"/>
</dbReference>
<reference evidence="7 8" key="1">
    <citation type="journal article" date="2011" name="Stand. Genomic Sci.">
        <title>Complete genome sequence of 'Thioalkalivibrio sulfidophilus' HL-EbGr7.</title>
        <authorList>
            <person name="Muyzer G."/>
            <person name="Sorokin D.Y."/>
            <person name="Mavromatis K."/>
            <person name="Lapidus A."/>
            <person name="Clum A."/>
            <person name="Ivanova N."/>
            <person name="Pati A."/>
            <person name="d'Haeseleer P."/>
            <person name="Woyke T."/>
            <person name="Kyrpides N.C."/>
        </authorList>
    </citation>
    <scope>NUCLEOTIDE SEQUENCE [LARGE SCALE GENOMIC DNA]</scope>
    <source>
        <strain evidence="7 8">HL-EbGR7</strain>
    </source>
</reference>
<dbReference type="InterPro" id="IPR000014">
    <property type="entry name" value="PAS"/>
</dbReference>
<keyword evidence="8" id="KW-1185">Reference proteome</keyword>
<keyword evidence="2" id="KW-0812">Transmembrane</keyword>
<dbReference type="eggNOG" id="COG5001">
    <property type="taxonomic scope" value="Bacteria"/>
</dbReference>
<sequence length="806" mass="88985">MKDNQVQLAERPHSPVFAARSRSTILVGFGIVLCLMAIMIVLGLSRMAHVQDRLERIVHEHNVKTELLGNMRNAARERSVTLLRLAITTDPFDLDAGIMDFRQEASQFMVNRGRLTQMSLSAREEALLEDSRGLTVRAVQAQEAVLEHILNGEAEHANRVLLEQAIPLQNAVLANLDALLALQREAGETMVEEAAARYRSAVILMSLLGLAALLLGALVGRTVGLRTARVEADLYREKERAQVTLHAIGDAVITTDTQGLVDYLNPVAEHLTGWRNHLARGRSLAEVFRTFHEGSGDPVPHPLIHAVPDATASSLHQGVVLVSRDGREFAVEEVSAPIRDRDGHVIGAALVFRDVTQAREMARKLSWAATHDSLTGLVNRAEFERRLDLLVTTARQEGRGHAVLFMDLDQFKLVNDTCGHAAGDELLRQLTRRLQGQLRDNDTLARLGGDEFGVLLEGCPMERAGQIAETLRATVAEFRFQWQEKIYTVGVCIGVAPIDEHIKSVASLMSDADAACYLAKEQGRNRIHIIQHGDQALSRRQGEMSWVQRINEALERDRFCLYHQHIVPVSGNEPPHTEVLVRMLDEDGAIIAPMAFIPAAERYGLMPAIDRWVIARVLNHLRIPGPRPHGLYAINLSGQSLCDNQMLDFILDMLARTGVEPGRVCFEITETTAIANLTQAERFMSALRNLGCRFALDDFGTGMSSFGYLKQLKVDFLKIDGSFVRDMNEDPINRAMVESINHIGHIMGIQTIAECVAHEAVMDHLKAIGVNYGQGFGLHMPAPLEPAALPGRADNVIPLSTKKAGA</sequence>
<evidence type="ECO:0000256" key="2">
    <source>
        <dbReference type="SAM" id="Phobius"/>
    </source>
</evidence>
<dbReference type="SUPFAM" id="SSF55785">
    <property type="entry name" value="PYP-like sensor domain (PAS domain)"/>
    <property type="match status" value="1"/>
</dbReference>
<dbReference type="PANTHER" id="PTHR44757:SF4">
    <property type="entry name" value="DIGUANYLATE CYCLASE DGCE-RELATED"/>
    <property type="match status" value="1"/>
</dbReference>
<dbReference type="PROSITE" id="PS50112">
    <property type="entry name" value="PAS"/>
    <property type="match status" value="1"/>
</dbReference>
<feature type="domain" description="GGDEF" evidence="6">
    <location>
        <begin position="399"/>
        <end position="532"/>
    </location>
</feature>
<keyword evidence="2" id="KW-1133">Transmembrane helix</keyword>
<dbReference type="HOGENOM" id="CLU_000445_70_54_6"/>
<name>B8GSV3_THISH</name>
<dbReference type="InterPro" id="IPR047347">
    <property type="entry name" value="YvaQ-like_sensor"/>
</dbReference>
<dbReference type="FunFam" id="3.30.70.270:FF:000001">
    <property type="entry name" value="Diguanylate cyclase domain protein"/>
    <property type="match status" value="1"/>
</dbReference>
<dbReference type="InterPro" id="IPR024478">
    <property type="entry name" value="HlyB_4HB_MCP"/>
</dbReference>
<dbReference type="SMART" id="SM00091">
    <property type="entry name" value="PAS"/>
    <property type="match status" value="1"/>
</dbReference>
<evidence type="ECO:0000256" key="1">
    <source>
        <dbReference type="ARBA" id="ARBA00001946"/>
    </source>
</evidence>
<dbReference type="Pfam" id="PF12729">
    <property type="entry name" value="4HB_MCP_1"/>
    <property type="match status" value="1"/>
</dbReference>
<dbReference type="InterPro" id="IPR000160">
    <property type="entry name" value="GGDEF_dom"/>
</dbReference>
<dbReference type="CDD" id="cd01948">
    <property type="entry name" value="EAL"/>
    <property type="match status" value="1"/>
</dbReference>
<dbReference type="NCBIfam" id="TIGR00229">
    <property type="entry name" value="sensory_box"/>
    <property type="match status" value="1"/>
</dbReference>
<dbReference type="CDD" id="cd19411">
    <property type="entry name" value="MCP2201-like_sensor"/>
    <property type="match status" value="1"/>
</dbReference>
<dbReference type="STRING" id="396588.Tgr7_0034"/>
<feature type="domain" description="PAS" evidence="3">
    <location>
        <begin position="237"/>
        <end position="293"/>
    </location>
</feature>
<dbReference type="eggNOG" id="COG3290">
    <property type="taxonomic scope" value="Bacteria"/>
</dbReference>
<evidence type="ECO:0000259" key="5">
    <source>
        <dbReference type="PROSITE" id="PS50883"/>
    </source>
</evidence>
<dbReference type="PANTHER" id="PTHR44757">
    <property type="entry name" value="DIGUANYLATE CYCLASE DGCP"/>
    <property type="match status" value="1"/>
</dbReference>
<dbReference type="PROSITE" id="PS50113">
    <property type="entry name" value="PAC"/>
    <property type="match status" value="1"/>
</dbReference>
<dbReference type="SMART" id="SM00267">
    <property type="entry name" value="GGDEF"/>
    <property type="match status" value="1"/>
</dbReference>
<dbReference type="AlphaFoldDB" id="B8GSV3"/>
<dbReference type="OrthoDB" id="9787514at2"/>
<proteinExistence type="predicted"/>
<dbReference type="InterPro" id="IPR035919">
    <property type="entry name" value="EAL_sf"/>
</dbReference>
<dbReference type="InterPro" id="IPR052155">
    <property type="entry name" value="Biofilm_reg_signaling"/>
</dbReference>